<protein>
    <submittedName>
        <fullName evidence="4">Pentatricopeptide repeat-containing protein</fullName>
    </submittedName>
</protein>
<evidence type="ECO:0000313" key="4">
    <source>
        <dbReference type="EMBL" id="TYK26926.1"/>
    </source>
</evidence>
<dbReference type="Pfam" id="PF13041">
    <property type="entry name" value="PPR_2"/>
    <property type="match status" value="1"/>
</dbReference>
<dbReference type="FunFam" id="1.25.40.10:FF:001392">
    <property type="entry name" value="Pentatricopeptide repeat-containing protein, mitochondrial isoform A"/>
    <property type="match status" value="1"/>
</dbReference>
<dbReference type="SUPFAM" id="SSF48452">
    <property type="entry name" value="TPR-like"/>
    <property type="match status" value="1"/>
</dbReference>
<evidence type="ECO:0000256" key="2">
    <source>
        <dbReference type="ARBA" id="ARBA00061659"/>
    </source>
</evidence>
<dbReference type="NCBIfam" id="TIGR00756">
    <property type="entry name" value="PPR"/>
    <property type="match status" value="2"/>
</dbReference>
<comment type="similarity">
    <text evidence="2">Belongs to the PPR family. PCMP-E subfamily.</text>
</comment>
<comment type="caution">
    <text evidence="4">The sequence shown here is derived from an EMBL/GenBank/DDBJ whole genome shotgun (WGS) entry which is preliminary data.</text>
</comment>
<dbReference type="Gene3D" id="1.25.40.10">
    <property type="entry name" value="Tetratricopeptide repeat domain"/>
    <property type="match status" value="4"/>
</dbReference>
<dbReference type="PANTHER" id="PTHR24015:SF524">
    <property type="entry name" value="OS07G0670000 PROTEIN"/>
    <property type="match status" value="1"/>
</dbReference>
<dbReference type="GO" id="GO:0009451">
    <property type="term" value="P:RNA modification"/>
    <property type="evidence" value="ECO:0007669"/>
    <property type="project" value="InterPro"/>
</dbReference>
<feature type="repeat" description="PPR" evidence="3">
    <location>
        <begin position="678"/>
        <end position="712"/>
    </location>
</feature>
<dbReference type="Pfam" id="PF01535">
    <property type="entry name" value="PPR"/>
    <property type="match status" value="6"/>
</dbReference>
<feature type="repeat" description="PPR" evidence="3">
    <location>
        <begin position="112"/>
        <end position="146"/>
    </location>
</feature>
<evidence type="ECO:0000256" key="1">
    <source>
        <dbReference type="ARBA" id="ARBA00022737"/>
    </source>
</evidence>
<name>A0A5D3DTC6_CUCMM</name>
<dbReference type="InterPro" id="IPR011990">
    <property type="entry name" value="TPR-like_helical_dom_sf"/>
</dbReference>
<dbReference type="AlphaFoldDB" id="A0A5D3DTC6"/>
<dbReference type="Pfam" id="PF20431">
    <property type="entry name" value="E_motif"/>
    <property type="match status" value="1"/>
</dbReference>
<dbReference type="GO" id="GO:0003723">
    <property type="term" value="F:RNA binding"/>
    <property type="evidence" value="ECO:0007669"/>
    <property type="project" value="InterPro"/>
</dbReference>
<dbReference type="InterPro" id="IPR002885">
    <property type="entry name" value="PPR_rpt"/>
</dbReference>
<dbReference type="PROSITE" id="PS51375">
    <property type="entry name" value="PPR"/>
    <property type="match status" value="4"/>
</dbReference>
<dbReference type="GO" id="GO:0005739">
    <property type="term" value="C:mitochondrion"/>
    <property type="evidence" value="ECO:0007669"/>
    <property type="project" value="UniProtKB-ARBA"/>
</dbReference>
<reference evidence="4 5" key="1">
    <citation type="submission" date="2019-08" db="EMBL/GenBank/DDBJ databases">
        <title>Draft genome sequences of two oriental melons (Cucumis melo L. var makuwa).</title>
        <authorList>
            <person name="Kwon S.-Y."/>
        </authorList>
    </citation>
    <scope>NUCLEOTIDE SEQUENCE [LARGE SCALE GENOMIC DNA]</scope>
    <source>
        <strain evidence="5">cv. Chang Bougi</strain>
        <tissue evidence="4">Leaf</tissue>
    </source>
</reference>
<dbReference type="InterPro" id="IPR046848">
    <property type="entry name" value="E_motif"/>
</dbReference>
<gene>
    <name evidence="4" type="ORF">E5676_scaffold876G00080</name>
</gene>
<sequence length="786" mass="88550">MLTRHLNFNSFHVKSKQRFPSFKIFRSFHHDYNLFDQSPTSNAASFNRVLLNYLSRDGAFQSLRFFKKNFRWGLDGNTDEFTLALALKACCGLPKLGRQIHGFVISSGFVSHITVSNSLMNMYCKSGQLERAFSVFENLHDPDIVSWNTILSGFEKSENALSFALRMNLNGVKFDSVTYTTALSFCLDIEDFLFGWQLHTLALKCGLKSDVFVGNALVTMYSRCEHLVDARKVFDEMPSRDRVSWSAMITGYAQEGDNGLQAILVFVQMVREGVKFDNVPITGALSVCGHERNLELGKQIHCLAVKTGHETHTSVGNVLISTYSKCEIIEDAKAVFELINDRNVISWTTMISLYEEGAVSLFNKMRLDGVYPNDVTFIGLLHAITIRNMVEQGLMVHGLCIKADFVSELTVGNSLITMYAKFEFMQDASRVFMELPYREIISWNALISGYAQNALCQEALEAFFYAIMEYKPNEYTFGSVLNAISAGEDISLKHGQRCHSHLIKVGLNFDPIISGALLDMYAKRGSIQESQRVFNETSKQSQFAWTALISGYAQHGDYESVIKLFEEMEKEKIKPDAVIFLSVLTACSRNRMVNMGRQLFDMMIKDHMIEPEGEHYSCMVDMLGRAGRLEEAEEILASIPGGPGISALQSLLGACRTHGNVEMAERIANDLMKKEPLESGPYVLMSNLYAQKGDWEKVAEMRKEMRERGVKKEIGFSWVDVGNFGASNLYLHGFSSGDVSHPQSEEIFRMAKYMGAEMKFLKDRARESHISVIGELTLTDLFVLDG</sequence>
<keyword evidence="1" id="KW-0677">Repeat</keyword>
<feature type="repeat" description="PPR" evidence="3">
    <location>
        <begin position="241"/>
        <end position="276"/>
    </location>
</feature>
<evidence type="ECO:0000256" key="3">
    <source>
        <dbReference type="PROSITE-ProRule" id="PRU00708"/>
    </source>
</evidence>
<proteinExistence type="inferred from homology"/>
<feature type="repeat" description="PPR" evidence="3">
    <location>
        <begin position="541"/>
        <end position="575"/>
    </location>
</feature>
<dbReference type="PANTHER" id="PTHR24015">
    <property type="entry name" value="OS07G0578800 PROTEIN-RELATED"/>
    <property type="match status" value="1"/>
</dbReference>
<organism evidence="4 5">
    <name type="scientific">Cucumis melo var. makuwa</name>
    <name type="common">Oriental melon</name>
    <dbReference type="NCBI Taxonomy" id="1194695"/>
    <lineage>
        <taxon>Eukaryota</taxon>
        <taxon>Viridiplantae</taxon>
        <taxon>Streptophyta</taxon>
        <taxon>Embryophyta</taxon>
        <taxon>Tracheophyta</taxon>
        <taxon>Spermatophyta</taxon>
        <taxon>Magnoliopsida</taxon>
        <taxon>eudicotyledons</taxon>
        <taxon>Gunneridae</taxon>
        <taxon>Pentapetalae</taxon>
        <taxon>rosids</taxon>
        <taxon>fabids</taxon>
        <taxon>Cucurbitales</taxon>
        <taxon>Cucurbitaceae</taxon>
        <taxon>Benincaseae</taxon>
        <taxon>Cucumis</taxon>
    </lineage>
</organism>
<dbReference type="Proteomes" id="UP000321947">
    <property type="component" value="Unassembled WGS sequence"/>
</dbReference>
<dbReference type="EMBL" id="SSTD01003248">
    <property type="protein sequence ID" value="TYK26926.1"/>
    <property type="molecule type" value="Genomic_DNA"/>
</dbReference>
<dbReference type="FunFam" id="1.25.40.10:FF:000205">
    <property type="entry name" value="Pentatricopeptide repeat-containing protein, mitochondrial"/>
    <property type="match status" value="1"/>
</dbReference>
<evidence type="ECO:0000313" key="5">
    <source>
        <dbReference type="Proteomes" id="UP000321947"/>
    </source>
</evidence>
<accession>A0A5D3DTC6</accession>
<dbReference type="FunFam" id="1.25.40.10:FF:000573">
    <property type="entry name" value="Pentatricopeptide repeat-containing protein mitochondrial"/>
    <property type="match status" value="1"/>
</dbReference>
<dbReference type="FunFam" id="1.25.40.10:FF:000453">
    <property type="entry name" value="Pentatricopeptide repeat-containing protein mitochondrial"/>
    <property type="match status" value="1"/>
</dbReference>
<dbReference type="InterPro" id="IPR046960">
    <property type="entry name" value="PPR_At4g14850-like_plant"/>
</dbReference>